<evidence type="ECO:0000313" key="1">
    <source>
        <dbReference type="EMBL" id="MBT0769468.1"/>
    </source>
</evidence>
<comment type="caution">
    <text evidence="1">The sequence shown here is derived from an EMBL/GenBank/DDBJ whole genome shotgun (WGS) entry which is preliminary data.</text>
</comment>
<accession>A0ABS5THE1</accession>
<proteinExistence type="predicted"/>
<reference evidence="1 2" key="1">
    <citation type="submission" date="2021-05" db="EMBL/GenBank/DDBJ databases">
        <title>Kineosporia and Streptomyces sp. nov. two new marine actinobacteria isolated from Coral.</title>
        <authorList>
            <person name="Buangrab K."/>
            <person name="Sutthacheep M."/>
            <person name="Yeemin T."/>
            <person name="Harunari E."/>
            <person name="Igarashi Y."/>
            <person name="Kanchanasin P."/>
            <person name="Tanasupawat S."/>
            <person name="Phongsopitanun W."/>
        </authorList>
    </citation>
    <scope>NUCLEOTIDE SEQUENCE [LARGE SCALE GENOMIC DNA]</scope>
    <source>
        <strain evidence="1 2">J2-2</strain>
    </source>
</reference>
<keyword evidence="2" id="KW-1185">Reference proteome</keyword>
<evidence type="ECO:0000313" key="2">
    <source>
        <dbReference type="Proteomes" id="UP001197247"/>
    </source>
</evidence>
<dbReference type="Proteomes" id="UP001197247">
    <property type="component" value="Unassembled WGS sequence"/>
</dbReference>
<dbReference type="EMBL" id="JAHBAY010000004">
    <property type="protein sequence ID" value="MBT0769468.1"/>
    <property type="molecule type" value="Genomic_DNA"/>
</dbReference>
<organism evidence="1 2">
    <name type="scientific">Kineosporia corallincola</name>
    <dbReference type="NCBI Taxonomy" id="2835133"/>
    <lineage>
        <taxon>Bacteria</taxon>
        <taxon>Bacillati</taxon>
        <taxon>Actinomycetota</taxon>
        <taxon>Actinomycetes</taxon>
        <taxon>Kineosporiales</taxon>
        <taxon>Kineosporiaceae</taxon>
        <taxon>Kineosporia</taxon>
    </lineage>
</organism>
<name>A0ABS5THE1_9ACTN</name>
<sequence length="330" mass="36930">MTILASGFHRPLRRLPSTLIGLEVEPRINFFLVNHPQVRRRLYRSSAVPGVQATGSVLLPSIHYRAGMGHRVSSWISAFLLSRKYGVPLVRLPWRDDWDTFLGLDEEPLWTPEHGRVCLLPPVGRQGDLPGEQLFDDLMARNLGRPVTLRLPLDPFSFDQSGAFGELARRYWQRHTRPERGRAVRVSVHVRRGDVTSANGERFRGLEYFERQARAVVGVLDDLSMPWKGLIHSQGSGSELEPLLDAGFQLGGASSEFEDFHEMACSDVLIASPSSFSMTAGMISGGAVLRPRQWYHALPADDRWVGTENDGSLDDEDLRKAVHTVCARIG</sequence>
<protein>
    <submittedName>
        <fullName evidence="1">Uncharacterized protein</fullName>
    </submittedName>
</protein>
<dbReference type="RefSeq" id="WP_214155770.1">
    <property type="nucleotide sequence ID" value="NZ_JAHBAY010000004.1"/>
</dbReference>
<gene>
    <name evidence="1" type="ORF">KIH74_11090</name>
</gene>